<evidence type="ECO:0000313" key="3">
    <source>
        <dbReference type="Proteomes" id="UP000824469"/>
    </source>
</evidence>
<dbReference type="EMBL" id="JAHRHJ020000004">
    <property type="protein sequence ID" value="KAH9318345.1"/>
    <property type="molecule type" value="Genomic_DNA"/>
</dbReference>
<sequence length="489" mass="54616">MSWRQKLSHISTTLSSITNDLSSLRNIMAFKVYMVGLGIRDELNKIRESKAQILAKDKLKDMAKKVDPPLATVNTNLTDLTASVKILITLTRFGSTQPFSVTSYATIPNGSGSHSHERGNASALPYPRLDVSNFLVATRGGLPQFIGAERHKLADLHGSSIPHFLSLDCYFQQGQQGLLQVHPISEEEQDCSNPYHPHDSLLAMDSQRYLRSLHQWVLANTFVEMFGGLIRIKTLLHSISKLQDNGRAKAQTLQPPFSRHNRNLPYPSSGIQVEVKALEEGISEVKASAEGISSIQVFESAVLTPLLVFSASLSLVGSLSLENSAQCLAWWPKCLATKVKCSGSRRETLSKRQVSWIAQQERYEIMKMSRRNRIFLLFLKKSHKAGRYNGKRQTDNYPIKFCRSLRMLLLNLLNFHLAPLAALPETNRNIIILKGAGKTHDFTSHTSNPKIMRFSKINPSQAGPSKTNDRDEINRHLAAQNKGSHISKG</sequence>
<feature type="non-terminal residue" evidence="2">
    <location>
        <position position="489"/>
    </location>
</feature>
<dbReference type="AlphaFoldDB" id="A0AA38GAZ4"/>
<reference evidence="2 3" key="1">
    <citation type="journal article" date="2021" name="Nat. Plants">
        <title>The Taxus genome provides insights into paclitaxel biosynthesis.</title>
        <authorList>
            <person name="Xiong X."/>
            <person name="Gou J."/>
            <person name="Liao Q."/>
            <person name="Li Y."/>
            <person name="Zhou Q."/>
            <person name="Bi G."/>
            <person name="Li C."/>
            <person name="Du R."/>
            <person name="Wang X."/>
            <person name="Sun T."/>
            <person name="Guo L."/>
            <person name="Liang H."/>
            <person name="Lu P."/>
            <person name="Wu Y."/>
            <person name="Zhang Z."/>
            <person name="Ro D.K."/>
            <person name="Shang Y."/>
            <person name="Huang S."/>
            <person name="Yan J."/>
        </authorList>
    </citation>
    <scope>NUCLEOTIDE SEQUENCE [LARGE SCALE GENOMIC DNA]</scope>
    <source>
        <strain evidence="2">Ta-2019</strain>
    </source>
</reference>
<gene>
    <name evidence="2" type="ORF">KI387_020114</name>
</gene>
<accession>A0AA38GAZ4</accession>
<organism evidence="2 3">
    <name type="scientific">Taxus chinensis</name>
    <name type="common">Chinese yew</name>
    <name type="synonym">Taxus wallichiana var. chinensis</name>
    <dbReference type="NCBI Taxonomy" id="29808"/>
    <lineage>
        <taxon>Eukaryota</taxon>
        <taxon>Viridiplantae</taxon>
        <taxon>Streptophyta</taxon>
        <taxon>Embryophyta</taxon>
        <taxon>Tracheophyta</taxon>
        <taxon>Spermatophyta</taxon>
        <taxon>Pinopsida</taxon>
        <taxon>Pinidae</taxon>
        <taxon>Conifers II</taxon>
        <taxon>Cupressales</taxon>
        <taxon>Taxaceae</taxon>
        <taxon>Taxus</taxon>
    </lineage>
</organism>
<proteinExistence type="predicted"/>
<keyword evidence="3" id="KW-1185">Reference proteome</keyword>
<feature type="compositionally biased region" description="Polar residues" evidence="1">
    <location>
        <begin position="457"/>
        <end position="466"/>
    </location>
</feature>
<comment type="caution">
    <text evidence="2">The sequence shown here is derived from an EMBL/GenBank/DDBJ whole genome shotgun (WGS) entry which is preliminary data.</text>
</comment>
<protein>
    <submittedName>
        <fullName evidence="2">Uncharacterized protein</fullName>
    </submittedName>
</protein>
<name>A0AA38GAZ4_TAXCH</name>
<feature type="region of interest" description="Disordered" evidence="1">
    <location>
        <begin position="455"/>
        <end position="489"/>
    </location>
</feature>
<dbReference type="Proteomes" id="UP000824469">
    <property type="component" value="Unassembled WGS sequence"/>
</dbReference>
<evidence type="ECO:0000256" key="1">
    <source>
        <dbReference type="SAM" id="MobiDB-lite"/>
    </source>
</evidence>
<evidence type="ECO:0000313" key="2">
    <source>
        <dbReference type="EMBL" id="KAH9318345.1"/>
    </source>
</evidence>